<dbReference type="EnsemblPlants" id="PNT77075">
    <property type="protein sequence ID" value="PNT77075"/>
    <property type="gene ID" value="BRADI_1g57430v3"/>
</dbReference>
<dbReference type="ExpressionAtlas" id="A0A2K2DS19">
    <property type="expression patterns" value="baseline"/>
</dbReference>
<reference evidence="2 3" key="1">
    <citation type="journal article" date="2010" name="Nature">
        <title>Genome sequencing and analysis of the model grass Brachypodium distachyon.</title>
        <authorList>
            <consortium name="International Brachypodium Initiative"/>
        </authorList>
    </citation>
    <scope>NUCLEOTIDE SEQUENCE [LARGE SCALE GENOMIC DNA]</scope>
    <source>
        <strain evidence="2 3">Bd21</strain>
    </source>
</reference>
<dbReference type="EMBL" id="CM000880">
    <property type="protein sequence ID" value="PNT77075.1"/>
    <property type="molecule type" value="Genomic_DNA"/>
</dbReference>
<dbReference type="STRING" id="15368.A0A2K2DS19"/>
<feature type="region of interest" description="Disordered" evidence="1">
    <location>
        <begin position="283"/>
        <end position="315"/>
    </location>
</feature>
<dbReference type="AlphaFoldDB" id="A0A2K2DS19"/>
<dbReference type="PANTHER" id="PTHR33600:SF3">
    <property type="entry name" value="PLASTID DIVISION PROTEIN PDV2"/>
    <property type="match status" value="1"/>
</dbReference>
<evidence type="ECO:0000313" key="2">
    <source>
        <dbReference type="EMBL" id="PNT77075.1"/>
    </source>
</evidence>
<dbReference type="Gramene" id="PNT77075">
    <property type="protein sequence ID" value="PNT77075"/>
    <property type="gene ID" value="BRADI_1g57430v3"/>
</dbReference>
<dbReference type="Proteomes" id="UP000008810">
    <property type="component" value="Chromosome 1"/>
</dbReference>
<evidence type="ECO:0000313" key="4">
    <source>
        <dbReference type="Proteomes" id="UP000008810"/>
    </source>
</evidence>
<feature type="compositionally biased region" description="Low complexity" evidence="1">
    <location>
        <begin position="305"/>
        <end position="315"/>
    </location>
</feature>
<proteinExistence type="predicted"/>
<dbReference type="OrthoDB" id="436496at2759"/>
<gene>
    <name evidence="2" type="ORF">BRADI_1g57430v3</name>
</gene>
<dbReference type="PANTHER" id="PTHR33600">
    <property type="entry name" value="PLASTID DIVISION PROTEIN PDV2"/>
    <property type="match status" value="1"/>
</dbReference>
<dbReference type="GO" id="GO:0010020">
    <property type="term" value="P:chloroplast fission"/>
    <property type="evidence" value="ECO:0007669"/>
    <property type="project" value="InterPro"/>
</dbReference>
<reference evidence="2" key="2">
    <citation type="submission" date="2017-06" db="EMBL/GenBank/DDBJ databases">
        <title>WGS assembly of Brachypodium distachyon.</title>
        <authorList>
            <consortium name="The International Brachypodium Initiative"/>
            <person name="Lucas S."/>
            <person name="Harmon-Smith M."/>
            <person name="Lail K."/>
            <person name="Tice H."/>
            <person name="Grimwood J."/>
            <person name="Bruce D."/>
            <person name="Barry K."/>
            <person name="Shu S."/>
            <person name="Lindquist E."/>
            <person name="Wang M."/>
            <person name="Pitluck S."/>
            <person name="Vogel J.P."/>
            <person name="Garvin D.F."/>
            <person name="Mockler T.C."/>
            <person name="Schmutz J."/>
            <person name="Rokhsar D."/>
            <person name="Bevan M.W."/>
        </authorList>
    </citation>
    <scope>NUCLEOTIDE SEQUENCE</scope>
    <source>
        <strain evidence="2">Bd21</strain>
    </source>
</reference>
<dbReference type="InParanoid" id="A0A2K2DS19"/>
<accession>A0A2K2DS19</accession>
<evidence type="ECO:0008006" key="5">
    <source>
        <dbReference type="Google" id="ProtNLM"/>
    </source>
</evidence>
<name>A0A2K2DS19_BRADI</name>
<sequence>MIQRGKESSRAGAVGGAWRRCVANLYCARCTTDGICNGTGQSMIRPRPILTFARGPAYFTIRPKPILVVRQKQETKRLWIRLPPPLVRSHDEHKNKPLAANSCHCSPTPPVVPRKAMEGEEEIGLVLARASDLRSRISACAAAAAVRPQLPLLGAGEDEEEEGGEVEGGDEDAEVESLVGINDALESLELQLASLQDLQHQQRYERENILGQIDRSRTSLLKKLKEYKGEDCEVIHEAAAFAGEKIENDDGLILPPYSSHVTNSFVLDDLYPTNYMSKSMHSPSAFGYSNGTTQDGTRTNGLENRSASTSSRGSRGGIRSFIGWMAKTAVMVVGAVSIMKAAGYKTTIGRGGINLDIAGLFGKEATRTKEQVPTLQCPPGKVLVLEDGRAHCVVKERVEIPFGANLASPSASYGLG</sequence>
<reference evidence="3" key="3">
    <citation type="submission" date="2018-08" db="UniProtKB">
        <authorList>
            <consortium name="EnsemblPlants"/>
        </authorList>
    </citation>
    <scope>IDENTIFICATION</scope>
    <source>
        <strain evidence="3">cv. Bd21</strain>
    </source>
</reference>
<organism evidence="2">
    <name type="scientific">Brachypodium distachyon</name>
    <name type="common">Purple false brome</name>
    <name type="synonym">Trachynia distachya</name>
    <dbReference type="NCBI Taxonomy" id="15368"/>
    <lineage>
        <taxon>Eukaryota</taxon>
        <taxon>Viridiplantae</taxon>
        <taxon>Streptophyta</taxon>
        <taxon>Embryophyta</taxon>
        <taxon>Tracheophyta</taxon>
        <taxon>Spermatophyta</taxon>
        <taxon>Magnoliopsida</taxon>
        <taxon>Liliopsida</taxon>
        <taxon>Poales</taxon>
        <taxon>Poaceae</taxon>
        <taxon>BOP clade</taxon>
        <taxon>Pooideae</taxon>
        <taxon>Stipodae</taxon>
        <taxon>Brachypodieae</taxon>
        <taxon>Brachypodium</taxon>
    </lineage>
</organism>
<keyword evidence="4" id="KW-1185">Reference proteome</keyword>
<protein>
    <recommendedName>
        <fullName evidence="5">Plastid division protein PDV2</fullName>
    </recommendedName>
</protein>
<dbReference type="FunCoup" id="A0A2K2DS19">
    <property type="interactions" value="1300"/>
</dbReference>
<evidence type="ECO:0000256" key="1">
    <source>
        <dbReference type="SAM" id="MobiDB-lite"/>
    </source>
</evidence>
<feature type="compositionally biased region" description="Polar residues" evidence="1">
    <location>
        <begin position="283"/>
        <end position="303"/>
    </location>
</feature>
<evidence type="ECO:0000313" key="3">
    <source>
        <dbReference type="EnsemblPlants" id="PNT77075"/>
    </source>
</evidence>
<dbReference type="InterPro" id="IPR038939">
    <property type="entry name" value="PDV1/PDV2"/>
</dbReference>